<dbReference type="Gene3D" id="3.40.50.300">
    <property type="entry name" value="P-loop containing nucleotide triphosphate hydrolases"/>
    <property type="match status" value="2"/>
</dbReference>
<feature type="transmembrane region" description="Helical" evidence="10">
    <location>
        <begin position="992"/>
        <end position="1019"/>
    </location>
</feature>
<dbReference type="PANTHER" id="PTHR24223">
    <property type="entry name" value="ATP-BINDING CASSETTE SUB-FAMILY C"/>
    <property type="match status" value="1"/>
</dbReference>
<keyword evidence="2" id="KW-0813">Transport</keyword>
<dbReference type="PROSITE" id="PS50893">
    <property type="entry name" value="ABC_TRANSPORTER_2"/>
    <property type="match status" value="2"/>
</dbReference>
<evidence type="ECO:0000256" key="6">
    <source>
        <dbReference type="ARBA" id="ARBA00022840"/>
    </source>
</evidence>
<evidence type="ECO:0000313" key="14">
    <source>
        <dbReference type="Proteomes" id="UP000279236"/>
    </source>
</evidence>
<dbReference type="Proteomes" id="UP000279236">
    <property type="component" value="Unassembled WGS sequence"/>
</dbReference>
<keyword evidence="5" id="KW-0547">Nucleotide-binding</keyword>
<feature type="region of interest" description="Disordered" evidence="9">
    <location>
        <begin position="941"/>
        <end position="961"/>
    </location>
</feature>
<feature type="region of interest" description="Disordered" evidence="9">
    <location>
        <begin position="901"/>
        <end position="920"/>
    </location>
</feature>
<dbReference type="CDD" id="cd18596">
    <property type="entry name" value="ABC_6TM_VMR1_D1_like"/>
    <property type="match status" value="1"/>
</dbReference>
<dbReference type="GO" id="GO:0000329">
    <property type="term" value="C:fungal-type vacuole membrane"/>
    <property type="evidence" value="ECO:0007669"/>
    <property type="project" value="TreeGrafter"/>
</dbReference>
<evidence type="ECO:0000256" key="4">
    <source>
        <dbReference type="ARBA" id="ARBA00022737"/>
    </source>
</evidence>
<name>A0A427XSJ2_9TREE</name>
<dbReference type="SUPFAM" id="SSF52540">
    <property type="entry name" value="P-loop containing nucleoside triphosphate hydrolases"/>
    <property type="match status" value="2"/>
</dbReference>
<dbReference type="GO" id="GO:0140359">
    <property type="term" value="F:ABC-type transporter activity"/>
    <property type="evidence" value="ECO:0007669"/>
    <property type="project" value="InterPro"/>
</dbReference>
<feature type="compositionally biased region" description="Acidic residues" evidence="9">
    <location>
        <begin position="951"/>
        <end position="960"/>
    </location>
</feature>
<keyword evidence="7 10" id="KW-1133">Transmembrane helix</keyword>
<feature type="domain" description="ABC transmembrane type-1" evidence="12">
    <location>
        <begin position="1007"/>
        <end position="1275"/>
    </location>
</feature>
<feature type="region of interest" description="Disordered" evidence="9">
    <location>
        <begin position="1"/>
        <end position="25"/>
    </location>
</feature>
<feature type="domain" description="ABC transmembrane type-1" evidence="12">
    <location>
        <begin position="418"/>
        <end position="615"/>
    </location>
</feature>
<dbReference type="STRING" id="105984.A0A427XSJ2"/>
<dbReference type="EMBL" id="RSCE01000006">
    <property type="protein sequence ID" value="RSH81892.1"/>
    <property type="molecule type" value="Genomic_DNA"/>
</dbReference>
<keyword evidence="6" id="KW-0067">ATP-binding</keyword>
<keyword evidence="4" id="KW-0677">Repeat</keyword>
<dbReference type="Gene3D" id="1.20.1560.10">
    <property type="entry name" value="ABC transporter type 1, transmembrane domain"/>
    <property type="match status" value="2"/>
</dbReference>
<dbReference type="InterPro" id="IPR036640">
    <property type="entry name" value="ABC1_TM_sf"/>
</dbReference>
<feature type="domain" description="ABC transporter" evidence="11">
    <location>
        <begin position="1312"/>
        <end position="1551"/>
    </location>
</feature>
<evidence type="ECO:0008006" key="15">
    <source>
        <dbReference type="Google" id="ProtNLM"/>
    </source>
</evidence>
<dbReference type="RefSeq" id="XP_028476347.1">
    <property type="nucleotide sequence ID" value="XM_028623414.1"/>
</dbReference>
<dbReference type="PROSITE" id="PS50929">
    <property type="entry name" value="ABC_TM1F"/>
    <property type="match status" value="2"/>
</dbReference>
<gene>
    <name evidence="13" type="ORF">EHS24_008088</name>
</gene>
<feature type="transmembrane region" description="Helical" evidence="10">
    <location>
        <begin position="1215"/>
        <end position="1239"/>
    </location>
</feature>
<dbReference type="OrthoDB" id="6500128at2759"/>
<dbReference type="InterPro" id="IPR003593">
    <property type="entry name" value="AAA+_ATPase"/>
</dbReference>
<evidence type="ECO:0000256" key="5">
    <source>
        <dbReference type="ARBA" id="ARBA00022741"/>
    </source>
</evidence>
<feature type="transmembrane region" description="Helical" evidence="10">
    <location>
        <begin position="306"/>
        <end position="324"/>
    </location>
</feature>
<feature type="transmembrane region" description="Helical" evidence="10">
    <location>
        <begin position="168"/>
        <end position="189"/>
    </location>
</feature>
<dbReference type="CDD" id="cd18580">
    <property type="entry name" value="ABC_6TM_ABCC_D2"/>
    <property type="match status" value="1"/>
</dbReference>
<evidence type="ECO:0000256" key="7">
    <source>
        <dbReference type="ARBA" id="ARBA00022989"/>
    </source>
</evidence>
<dbReference type="GO" id="GO:0005524">
    <property type="term" value="F:ATP binding"/>
    <property type="evidence" value="ECO:0007669"/>
    <property type="project" value="UniProtKB-KW"/>
</dbReference>
<protein>
    <recommendedName>
        <fullName evidence="15">ABC transporter domain-containing protein</fullName>
    </recommendedName>
</protein>
<feature type="transmembrane region" description="Helical" evidence="10">
    <location>
        <begin position="419"/>
        <end position="438"/>
    </location>
</feature>
<proteinExistence type="predicted"/>
<accession>A0A427XSJ2</accession>
<sequence length="1569" mass="172797">MPSYPSSESEASLGPALGVNELSPDADRPDHLRAFRRNVRQNKFAIAPCLVAALATGVAHLTLLPLPRADVIEKDGGWLPAARWLTDVVILALTVVSATLLAATLVRRPFPARLRPADLGGLANMGIHRAACVFIFLASLISIILHATPGIVYIVLTKRGTPPLPGTTVVLGYLHVLALFASLITSGCMRRGPKLRAREPSLGTAFGVGSLAEDPSASKLRDDLGQEVIDYGNCTMLTFLTLGYSVSLAQKSRKVDHLVQADLPMLEEWVRTAGNGYLEEQEPKGADFQPYTSLGLVKVLWSGRGWAVFLTFALETLNTVLSFVGVTALHEIIASFGKSDDLSYAYLMCWGLFLGQCVEVLLSAYLWVRENYILHNPVRMTLSAILYAKILRATDAKAMEAQHLTSAEDAKANKGRAQVMNLLTIDVTTVSSLATYLWNITNGLVRLFIGMVFLYSMLGVSAAVGLLCIPLFTPMSVWCAKKIYECDRSWARERDARTGAIKEFLAGIKVIKVGRWLQHVLIVQLNAFEGYETERIGALRDVETSWQRWRYTLGTVFNILADQMPNFAILVTFVFYTKVMGHTLEPATAFVAITVFLRVRSGLDMLPNSIDIVLSTKIALDRLKGYLNQAEVDVDKTDVSDGRILLDDATFSWPRADSHGDSGIPAFQMSHYSLAIPQGKLTLVCGPLGSGKTLFLRALLGEAKLDSGHIIAPRSQPDMTPLDASIIKFQWTNELWLENSVAYAPQMSYIRHGTVRDNILFGQPFWQDRYVEVIRQCSLQSDFALLVDGDLTEVGENGANLSGGQKARINLARCIYSRARTIYLDDVLSAVDAHTAQFIVDQCFRGSLVKGRTLVLVSHHVDLCLPAASYVVALADGRLQQACRAKDAQLASLVALTSPADSKKDLPPASPTSVTSPIDKPDAAQVLNTFVELQDYAVPPDEAEAPHLPEDSDLDSEQDEDDRRVLYRAEHQATGHVGTSHYWMMITAAGGWWYWLVFAIIYSSTKGTSMLVSWVLQWWTADPDPNRLDHYLVWYVSANLLTTLLGALRWVWLYGIGNVGWYSSGTKKIHRRLFATIANAPLSFFETTPAGRLLNVFAQDTRRIDSQSADDFGRTTMEMLRLVAAAAVVASEEPSMMLVLVAFGVPLFMVANGLGRLRTNLRRLAAVADSPLISLYHDSVDGVVMLRAFGMPNVMTQAMKTLINRSRSAETWNWICYNWVRAVVLTLSSVFVTATGFVLVGRDMTPSKAGFILSFAVQISGTLFSLLEQFILLEQTFVSAERINYYIQNTEQEPSGGIVPEPQWPERGAISVRNLCVRYAPDLPDVLKNVSFDVGAGQRVGLVGATGSGKSTLALSLFRAMEAHAGHIEIDGEDIASVSLHALRSRLNMVAQDGSLPSGTLRNALDVTGERDDHEVYDALRRVHLLPEVVTQDDVKTNPFANLDTFVAAEGSNFSHGQRQLLCLARALLKRSRILVMDEATSSVDFEMDAKITTTIRECFADTTMLVIAHRLATIVAYDRVLVMDRGHVLENDKPLTLMQREGSSFRALCMAQGEEEFSRLLVLAKKSQ</sequence>
<organism evidence="13 14">
    <name type="scientific">Apiotrichum porosum</name>
    <dbReference type="NCBI Taxonomy" id="105984"/>
    <lineage>
        <taxon>Eukaryota</taxon>
        <taxon>Fungi</taxon>
        <taxon>Dikarya</taxon>
        <taxon>Basidiomycota</taxon>
        <taxon>Agaricomycotina</taxon>
        <taxon>Tremellomycetes</taxon>
        <taxon>Trichosporonales</taxon>
        <taxon>Trichosporonaceae</taxon>
        <taxon>Apiotrichum</taxon>
    </lineage>
</organism>
<dbReference type="InterPro" id="IPR050173">
    <property type="entry name" value="ABC_transporter_C-like"/>
</dbReference>
<evidence type="ECO:0000256" key="10">
    <source>
        <dbReference type="SAM" id="Phobius"/>
    </source>
</evidence>
<dbReference type="GeneID" id="39592631"/>
<feature type="transmembrane region" description="Helical" evidence="10">
    <location>
        <begin position="444"/>
        <end position="472"/>
    </location>
</feature>
<dbReference type="PANTHER" id="PTHR24223:SF353">
    <property type="entry name" value="ABC TRANSPORTER ATP-BINDING PROTEIN_PERMEASE VMR1-RELATED"/>
    <property type="match status" value="1"/>
</dbReference>
<dbReference type="FunFam" id="3.40.50.300:FF:001354">
    <property type="entry name" value="ATP-binding cassette (ABC) transporter, putative"/>
    <property type="match status" value="1"/>
</dbReference>
<feature type="transmembrane region" description="Helical" evidence="10">
    <location>
        <begin position="344"/>
        <end position="368"/>
    </location>
</feature>
<evidence type="ECO:0000256" key="2">
    <source>
        <dbReference type="ARBA" id="ARBA00022448"/>
    </source>
</evidence>
<dbReference type="InterPro" id="IPR017871">
    <property type="entry name" value="ABC_transporter-like_CS"/>
</dbReference>
<evidence type="ECO:0000256" key="3">
    <source>
        <dbReference type="ARBA" id="ARBA00022692"/>
    </source>
</evidence>
<dbReference type="Pfam" id="PF00664">
    <property type="entry name" value="ABC_membrane"/>
    <property type="match status" value="2"/>
</dbReference>
<feature type="transmembrane region" description="Helical" evidence="10">
    <location>
        <begin position="127"/>
        <end position="156"/>
    </location>
</feature>
<evidence type="ECO:0000256" key="1">
    <source>
        <dbReference type="ARBA" id="ARBA00004141"/>
    </source>
</evidence>
<dbReference type="PROSITE" id="PS00211">
    <property type="entry name" value="ABC_TRANSPORTER_1"/>
    <property type="match status" value="2"/>
</dbReference>
<evidence type="ECO:0000256" key="9">
    <source>
        <dbReference type="SAM" id="MobiDB-lite"/>
    </source>
</evidence>
<reference evidence="13 14" key="1">
    <citation type="submission" date="2018-11" db="EMBL/GenBank/DDBJ databases">
        <title>Genome sequence of Apiotrichum porosum DSM 27194.</title>
        <authorList>
            <person name="Aliyu H."/>
            <person name="Gorte O."/>
            <person name="Ochsenreither K."/>
        </authorList>
    </citation>
    <scope>NUCLEOTIDE SEQUENCE [LARGE SCALE GENOMIC DNA]</scope>
    <source>
        <strain evidence="13 14">DSM 27194</strain>
    </source>
</reference>
<keyword evidence="3 10" id="KW-0812">Transmembrane</keyword>
<dbReference type="InterPro" id="IPR003439">
    <property type="entry name" value="ABC_transporter-like_ATP-bd"/>
</dbReference>
<feature type="transmembrane region" description="Helical" evidence="10">
    <location>
        <begin position="44"/>
        <end position="64"/>
    </location>
</feature>
<evidence type="ECO:0000259" key="11">
    <source>
        <dbReference type="PROSITE" id="PS50893"/>
    </source>
</evidence>
<feature type="transmembrane region" description="Helical" evidence="10">
    <location>
        <begin position="84"/>
        <end position="106"/>
    </location>
</feature>
<feature type="compositionally biased region" description="Polar residues" evidence="9">
    <location>
        <begin position="1"/>
        <end position="10"/>
    </location>
</feature>
<feature type="transmembrane region" description="Helical" evidence="10">
    <location>
        <begin position="1251"/>
        <end position="1273"/>
    </location>
</feature>
<dbReference type="SUPFAM" id="SSF90123">
    <property type="entry name" value="ABC transporter transmembrane region"/>
    <property type="match status" value="2"/>
</dbReference>
<dbReference type="SMART" id="SM00382">
    <property type="entry name" value="AAA"/>
    <property type="match status" value="2"/>
</dbReference>
<evidence type="ECO:0000313" key="13">
    <source>
        <dbReference type="EMBL" id="RSH81892.1"/>
    </source>
</evidence>
<keyword evidence="8 10" id="KW-0472">Membrane</keyword>
<evidence type="ECO:0000256" key="8">
    <source>
        <dbReference type="ARBA" id="ARBA00023136"/>
    </source>
</evidence>
<evidence type="ECO:0000259" key="12">
    <source>
        <dbReference type="PROSITE" id="PS50929"/>
    </source>
</evidence>
<dbReference type="Pfam" id="PF00005">
    <property type="entry name" value="ABC_tran"/>
    <property type="match status" value="2"/>
</dbReference>
<dbReference type="GO" id="GO:0016887">
    <property type="term" value="F:ATP hydrolysis activity"/>
    <property type="evidence" value="ECO:0007669"/>
    <property type="project" value="InterPro"/>
</dbReference>
<dbReference type="CDD" id="cd03244">
    <property type="entry name" value="ABCC_MRP_domain2"/>
    <property type="match status" value="1"/>
</dbReference>
<comment type="subcellular location">
    <subcellularLocation>
        <location evidence="1">Membrane</location>
        <topology evidence="1">Multi-pass membrane protein</topology>
    </subcellularLocation>
</comment>
<keyword evidence="14" id="KW-1185">Reference proteome</keyword>
<dbReference type="InterPro" id="IPR027417">
    <property type="entry name" value="P-loop_NTPase"/>
</dbReference>
<comment type="caution">
    <text evidence="13">The sequence shown here is derived from an EMBL/GenBank/DDBJ whole genome shotgun (WGS) entry which is preliminary data.</text>
</comment>
<feature type="domain" description="ABC transporter" evidence="11">
    <location>
        <begin position="644"/>
        <end position="901"/>
    </location>
</feature>
<feature type="transmembrane region" description="Helical" evidence="10">
    <location>
        <begin position="1136"/>
        <end position="1154"/>
    </location>
</feature>
<dbReference type="CDD" id="cd03250">
    <property type="entry name" value="ABCC_MRP_domain1"/>
    <property type="match status" value="1"/>
</dbReference>
<dbReference type="InterPro" id="IPR044726">
    <property type="entry name" value="ABCC_6TM_D2"/>
</dbReference>
<dbReference type="InterPro" id="IPR011527">
    <property type="entry name" value="ABC1_TM_dom"/>
</dbReference>
<feature type="transmembrane region" description="Helical" evidence="10">
    <location>
        <begin position="1031"/>
        <end position="1052"/>
    </location>
</feature>